<dbReference type="EMBL" id="BAAAYN010000045">
    <property type="protein sequence ID" value="GAA3394649.1"/>
    <property type="molecule type" value="Genomic_DNA"/>
</dbReference>
<feature type="transmembrane region" description="Helical" evidence="2">
    <location>
        <begin position="93"/>
        <end position="111"/>
    </location>
</feature>
<organism evidence="4 5">
    <name type="scientific">Cryptosporangium minutisporangium</name>
    <dbReference type="NCBI Taxonomy" id="113569"/>
    <lineage>
        <taxon>Bacteria</taxon>
        <taxon>Bacillati</taxon>
        <taxon>Actinomycetota</taxon>
        <taxon>Actinomycetes</taxon>
        <taxon>Cryptosporangiales</taxon>
        <taxon>Cryptosporangiaceae</taxon>
        <taxon>Cryptosporangium</taxon>
    </lineage>
</organism>
<keyword evidence="2" id="KW-1133">Transmembrane helix</keyword>
<dbReference type="PANTHER" id="PTHR40763">
    <property type="entry name" value="MEMBRANE PROTEIN-RELATED"/>
    <property type="match status" value="1"/>
</dbReference>
<proteinExistence type="predicted"/>
<gene>
    <name evidence="4" type="ORF">GCM10020369_64860</name>
</gene>
<feature type="transmembrane region" description="Helical" evidence="2">
    <location>
        <begin position="117"/>
        <end position="136"/>
    </location>
</feature>
<feature type="region of interest" description="Disordered" evidence="1">
    <location>
        <begin position="68"/>
        <end position="88"/>
    </location>
</feature>
<dbReference type="Pfam" id="PF08044">
    <property type="entry name" value="DUF1707"/>
    <property type="match status" value="1"/>
</dbReference>
<accession>A0ABP6T7J3</accession>
<reference evidence="5" key="1">
    <citation type="journal article" date="2019" name="Int. J. Syst. Evol. Microbiol.">
        <title>The Global Catalogue of Microorganisms (GCM) 10K type strain sequencing project: providing services to taxonomists for standard genome sequencing and annotation.</title>
        <authorList>
            <consortium name="The Broad Institute Genomics Platform"/>
            <consortium name="The Broad Institute Genome Sequencing Center for Infectious Disease"/>
            <person name="Wu L."/>
            <person name="Ma J."/>
        </authorList>
    </citation>
    <scope>NUCLEOTIDE SEQUENCE [LARGE SCALE GENOMIC DNA]</scope>
    <source>
        <strain evidence="5">JCM 9458</strain>
    </source>
</reference>
<evidence type="ECO:0000256" key="1">
    <source>
        <dbReference type="SAM" id="MobiDB-lite"/>
    </source>
</evidence>
<keyword evidence="2" id="KW-0472">Membrane</keyword>
<dbReference type="PANTHER" id="PTHR40763:SF4">
    <property type="entry name" value="DUF1707 DOMAIN-CONTAINING PROTEIN"/>
    <property type="match status" value="1"/>
</dbReference>
<dbReference type="Proteomes" id="UP001501676">
    <property type="component" value="Unassembled WGS sequence"/>
</dbReference>
<dbReference type="InterPro" id="IPR012551">
    <property type="entry name" value="DUF1707_SHOCT-like"/>
</dbReference>
<protein>
    <submittedName>
        <fullName evidence="4">DUF1707 domain-containing protein</fullName>
    </submittedName>
</protein>
<evidence type="ECO:0000313" key="5">
    <source>
        <dbReference type="Proteomes" id="UP001501676"/>
    </source>
</evidence>
<evidence type="ECO:0000313" key="4">
    <source>
        <dbReference type="EMBL" id="GAA3394649.1"/>
    </source>
</evidence>
<keyword evidence="2" id="KW-0812">Transmembrane</keyword>
<dbReference type="RefSeq" id="WP_345732073.1">
    <property type="nucleotide sequence ID" value="NZ_BAAAYN010000045.1"/>
</dbReference>
<evidence type="ECO:0000256" key="2">
    <source>
        <dbReference type="SAM" id="Phobius"/>
    </source>
</evidence>
<feature type="domain" description="DUF1707" evidence="3">
    <location>
        <begin position="16"/>
        <end position="68"/>
    </location>
</feature>
<keyword evidence="5" id="KW-1185">Reference proteome</keyword>
<comment type="caution">
    <text evidence="4">The sequence shown here is derived from an EMBL/GenBank/DDBJ whole genome shotgun (WGS) entry which is preliminary data.</text>
</comment>
<evidence type="ECO:0000259" key="3">
    <source>
        <dbReference type="Pfam" id="PF08044"/>
    </source>
</evidence>
<name>A0ABP6T7J3_9ACTN</name>
<sequence length="141" mass="15205">MSPSLPGVPEGRPPAVRVGDAERQAVVGRLKAALDEGRLDLHEFDERAAAAYAAKTDTDLAPLVADLPAQPSTAADRPTTTPRPKRLTGGETSWLRLAIILTGIWLITNVARGEATFYWPVFPIGIWGVVLLANRLTGRRD</sequence>